<protein>
    <submittedName>
        <fullName evidence="2">Uncharacterized protein</fullName>
    </submittedName>
</protein>
<accession>A0A9P6NQG3</accession>
<reference evidence="2" key="1">
    <citation type="submission" date="2013-11" db="EMBL/GenBank/DDBJ databases">
        <title>Genome sequence of the fusiform rust pathogen reveals effectors for host alternation and coevolution with pine.</title>
        <authorList>
            <consortium name="DOE Joint Genome Institute"/>
            <person name="Smith K."/>
            <person name="Pendleton A."/>
            <person name="Kubisiak T."/>
            <person name="Anderson C."/>
            <person name="Salamov A."/>
            <person name="Aerts A."/>
            <person name="Riley R."/>
            <person name="Clum A."/>
            <person name="Lindquist E."/>
            <person name="Ence D."/>
            <person name="Campbell M."/>
            <person name="Kronenberg Z."/>
            <person name="Feau N."/>
            <person name="Dhillon B."/>
            <person name="Hamelin R."/>
            <person name="Burleigh J."/>
            <person name="Smith J."/>
            <person name="Yandell M."/>
            <person name="Nelson C."/>
            <person name="Grigoriev I."/>
            <person name="Davis J."/>
        </authorList>
    </citation>
    <scope>NUCLEOTIDE SEQUENCE</scope>
    <source>
        <strain evidence="2">G11</strain>
    </source>
</reference>
<feature type="region of interest" description="Disordered" evidence="1">
    <location>
        <begin position="468"/>
        <end position="525"/>
    </location>
</feature>
<comment type="caution">
    <text evidence="2">The sequence shown here is derived from an EMBL/GenBank/DDBJ whole genome shotgun (WGS) entry which is preliminary data.</text>
</comment>
<evidence type="ECO:0000256" key="1">
    <source>
        <dbReference type="SAM" id="MobiDB-lite"/>
    </source>
</evidence>
<keyword evidence="3" id="KW-1185">Reference proteome</keyword>
<evidence type="ECO:0000313" key="2">
    <source>
        <dbReference type="EMBL" id="KAG0151496.1"/>
    </source>
</evidence>
<organism evidence="2 3">
    <name type="scientific">Cronartium quercuum f. sp. fusiforme G11</name>
    <dbReference type="NCBI Taxonomy" id="708437"/>
    <lineage>
        <taxon>Eukaryota</taxon>
        <taxon>Fungi</taxon>
        <taxon>Dikarya</taxon>
        <taxon>Basidiomycota</taxon>
        <taxon>Pucciniomycotina</taxon>
        <taxon>Pucciniomycetes</taxon>
        <taxon>Pucciniales</taxon>
        <taxon>Coleosporiaceae</taxon>
        <taxon>Cronartium</taxon>
    </lineage>
</organism>
<feature type="compositionally biased region" description="Polar residues" evidence="1">
    <location>
        <begin position="146"/>
        <end position="156"/>
    </location>
</feature>
<evidence type="ECO:0000313" key="3">
    <source>
        <dbReference type="Proteomes" id="UP000886653"/>
    </source>
</evidence>
<dbReference type="Proteomes" id="UP000886653">
    <property type="component" value="Unassembled WGS sequence"/>
</dbReference>
<gene>
    <name evidence="2" type="ORF">CROQUDRAFT_129923</name>
</gene>
<dbReference type="AlphaFoldDB" id="A0A9P6NQG3"/>
<dbReference type="OrthoDB" id="2507823at2759"/>
<feature type="region of interest" description="Disordered" evidence="1">
    <location>
        <begin position="195"/>
        <end position="217"/>
    </location>
</feature>
<feature type="region of interest" description="Disordered" evidence="1">
    <location>
        <begin position="61"/>
        <end position="124"/>
    </location>
</feature>
<feature type="compositionally biased region" description="Basic and acidic residues" evidence="1">
    <location>
        <begin position="109"/>
        <end position="123"/>
    </location>
</feature>
<name>A0A9P6NQG3_9BASI</name>
<feature type="compositionally biased region" description="Polar residues" evidence="1">
    <location>
        <begin position="69"/>
        <end position="85"/>
    </location>
</feature>
<feature type="region of interest" description="Disordered" evidence="1">
    <location>
        <begin position="144"/>
        <end position="169"/>
    </location>
</feature>
<proteinExistence type="predicted"/>
<sequence length="586" mass="64003">MSSDSSFDDCSKLLNDYSDLIKTSFNPPTFDSVLIDFNNTSSSLTRTKSIDSLSLHNSTITSKYPFPRSKSSTAIHPTSTSQKPTKSILRRPNSPSKGSRARFFSPKDISIKPHDRNQSHSLDHNGNLRARELVHEYEVDAPPSTCYLSSRPTINTPRHEPASSPSIRRSAHLPRFTIPEPEELDIEPILPCNMTSTSPTLSPPPPPIRSDSGSHSMISSTSLNFNQDTLSNIMDETAGFLGDDTTWVGSGAQTTEQSIDLNHVAMMQVLASRSSKLGNITKASTKHSRPTIYQRPSLVQFESVEEVDEASTSVDVEKLVSEMKGTHETSMDHALKDETAPEYLQLDLSTTLERSLVSTTPTLPPSSPVRALDHFHLSSPPKTTTPTKDPVDENLEWVTEKPTQILSLPSKRHSLALVQPLRSLTNQQPTPVLKSESMVRKRASLLPPSKSKMNIESGPSQLCTRTSLLPPSGTSLRKRASLVPPSKTSGLGLGLPGRTKPKPSTATVPVSGRSPRVLKGRSSISSAMVSPRRVINGRVKVDGGRLMRPSNSSNEIRKPGGEIGRIRPSVSSNEISSWKDETFCVV</sequence>
<dbReference type="EMBL" id="MU167212">
    <property type="protein sequence ID" value="KAG0151496.1"/>
    <property type="molecule type" value="Genomic_DNA"/>
</dbReference>